<dbReference type="SUPFAM" id="SSF103032">
    <property type="entry name" value="Hypothetical protein YwqG"/>
    <property type="match status" value="1"/>
</dbReference>
<dbReference type="RefSeq" id="WP_212642652.1">
    <property type="nucleotide sequence ID" value="NZ_CP074132.1"/>
</dbReference>
<evidence type="ECO:0000313" key="1">
    <source>
        <dbReference type="EMBL" id="QUX29828.1"/>
    </source>
</evidence>
<accession>A0ABX8CB96</accession>
<dbReference type="InterPro" id="IPR015315">
    <property type="entry name" value="DUF1963"/>
</dbReference>
<organism evidence="1 2">
    <name type="scientific">Nocardiopsis akebiae</name>
    <dbReference type="NCBI Taxonomy" id="2831968"/>
    <lineage>
        <taxon>Bacteria</taxon>
        <taxon>Bacillati</taxon>
        <taxon>Actinomycetota</taxon>
        <taxon>Actinomycetes</taxon>
        <taxon>Streptosporangiales</taxon>
        <taxon>Nocardiopsidaceae</taxon>
        <taxon>Nocardiopsis</taxon>
    </lineage>
</organism>
<evidence type="ECO:0000313" key="2">
    <source>
        <dbReference type="Proteomes" id="UP000678016"/>
    </source>
</evidence>
<dbReference type="EMBL" id="CP074132">
    <property type="protein sequence ID" value="QUX29828.1"/>
    <property type="molecule type" value="Genomic_DNA"/>
</dbReference>
<protein>
    <submittedName>
        <fullName evidence="1">DUF1963 domain-containing protein</fullName>
    </submittedName>
</protein>
<dbReference type="Gene3D" id="2.30.320.10">
    <property type="entry name" value="YwqG-like"/>
    <property type="match status" value="1"/>
</dbReference>
<sequence length="256" mass="27603">MSVMDSFEEYRDAARRSGVPEHAVDTGLRLARPQIGLGPADGGGGVLAGRYGGRPVLPPDVDWNGFPDLIASVDCAALPRDVLDFPLPRDGHLLFFANRCDPEGSAGDGAVVHVPSGAAAVERVPDEGTPHTDPYPLYARTAWSMPTGADGAVVADGETERVYREHRLDQYDGLEHVRRSDLILGGYAYSPQDPPFVQTPADYERDGGERVLLAQAHYGMYGAPGWTGYAVWVMYRHDLEAMDFTKAVGGVLASHP</sequence>
<dbReference type="InterPro" id="IPR035948">
    <property type="entry name" value="YwqG-like_sf"/>
</dbReference>
<keyword evidence="2" id="KW-1185">Reference proteome</keyword>
<reference evidence="2" key="1">
    <citation type="submission" date="2021-05" db="EMBL/GenBank/DDBJ databases">
        <title>Direct Submission.</title>
        <authorList>
            <person name="Li K."/>
            <person name="Gao J."/>
        </authorList>
    </citation>
    <scope>NUCLEOTIDE SEQUENCE [LARGE SCALE GENOMIC DNA]</scope>
    <source>
        <strain evidence="2">HDS12</strain>
    </source>
</reference>
<name>A0ABX8CB96_9ACTN</name>
<proteinExistence type="predicted"/>
<dbReference type="Proteomes" id="UP000678016">
    <property type="component" value="Chromosome"/>
</dbReference>
<dbReference type="Pfam" id="PF09234">
    <property type="entry name" value="DUF1963"/>
    <property type="match status" value="1"/>
</dbReference>
<gene>
    <name evidence="1" type="ORF">KGD83_04445</name>
</gene>